<reference evidence="16" key="1">
    <citation type="submission" date="2021-02" db="EMBL/GenBank/DDBJ databases">
        <title>First Annotated Genome of the Yellow-green Alga Tribonema minus.</title>
        <authorList>
            <person name="Mahan K.M."/>
        </authorList>
    </citation>
    <scope>NUCLEOTIDE SEQUENCE</scope>
    <source>
        <strain evidence="16">UTEX B ZZ1240</strain>
    </source>
</reference>
<keyword evidence="11" id="KW-0443">Lipid metabolism</keyword>
<evidence type="ECO:0000256" key="7">
    <source>
        <dbReference type="ARBA" id="ARBA00022553"/>
    </source>
</evidence>
<dbReference type="InterPro" id="IPR006162">
    <property type="entry name" value="Ppantetheine_attach_site"/>
</dbReference>
<keyword evidence="12" id="KW-0496">Mitochondrion</keyword>
<feature type="domain" description="Carrier" evidence="15">
    <location>
        <begin position="72"/>
        <end position="147"/>
    </location>
</feature>
<proteinExistence type="inferred from homology"/>
<evidence type="ECO:0000256" key="1">
    <source>
        <dbReference type="ARBA" id="ARBA00004173"/>
    </source>
</evidence>
<accession>A0A835YPD9</accession>
<evidence type="ECO:0000256" key="9">
    <source>
        <dbReference type="ARBA" id="ARBA00022946"/>
    </source>
</evidence>
<dbReference type="NCBIfam" id="NF002148">
    <property type="entry name" value="PRK00982.1-2"/>
    <property type="match status" value="1"/>
</dbReference>
<dbReference type="EMBL" id="JAFCMP010000501">
    <property type="protein sequence ID" value="KAG5179087.1"/>
    <property type="molecule type" value="Genomic_DNA"/>
</dbReference>
<evidence type="ECO:0000256" key="8">
    <source>
        <dbReference type="ARBA" id="ARBA00022832"/>
    </source>
</evidence>
<dbReference type="InterPro" id="IPR036736">
    <property type="entry name" value="ACP-like_sf"/>
</dbReference>
<dbReference type="SUPFAM" id="SSF47336">
    <property type="entry name" value="ACP-like"/>
    <property type="match status" value="1"/>
</dbReference>
<protein>
    <recommendedName>
        <fullName evidence="14">Acyl carrier protein</fullName>
    </recommendedName>
</protein>
<keyword evidence="5 14" id="KW-0596">Phosphopantetheine</keyword>
<dbReference type="HAMAP" id="MF_01217">
    <property type="entry name" value="Acyl_carrier"/>
    <property type="match status" value="1"/>
</dbReference>
<evidence type="ECO:0000256" key="3">
    <source>
        <dbReference type="ARBA" id="ARBA00010930"/>
    </source>
</evidence>
<dbReference type="PANTHER" id="PTHR20863">
    <property type="entry name" value="ACYL CARRIER PROTEIN"/>
    <property type="match status" value="1"/>
</dbReference>
<evidence type="ECO:0000256" key="12">
    <source>
        <dbReference type="ARBA" id="ARBA00023128"/>
    </source>
</evidence>
<comment type="pathway">
    <text evidence="2">Lipid metabolism; fatty acid biosynthesis.</text>
</comment>
<keyword evidence="7" id="KW-0597">Phosphoprotein</keyword>
<dbReference type="AlphaFoldDB" id="A0A835YPD9"/>
<evidence type="ECO:0000256" key="11">
    <source>
        <dbReference type="ARBA" id="ARBA00023098"/>
    </source>
</evidence>
<dbReference type="OrthoDB" id="448946at2759"/>
<dbReference type="Proteomes" id="UP000664859">
    <property type="component" value="Unassembled WGS sequence"/>
</dbReference>
<dbReference type="InterPro" id="IPR009081">
    <property type="entry name" value="PP-bd_ACP"/>
</dbReference>
<evidence type="ECO:0000313" key="16">
    <source>
        <dbReference type="EMBL" id="KAG5179087.1"/>
    </source>
</evidence>
<evidence type="ECO:0000256" key="10">
    <source>
        <dbReference type="ARBA" id="ARBA00022982"/>
    </source>
</evidence>
<evidence type="ECO:0000256" key="6">
    <source>
        <dbReference type="ARBA" id="ARBA00022516"/>
    </source>
</evidence>
<evidence type="ECO:0000313" key="17">
    <source>
        <dbReference type="Proteomes" id="UP000664859"/>
    </source>
</evidence>
<dbReference type="PROSITE" id="PS50075">
    <property type="entry name" value="CARRIER"/>
    <property type="match status" value="1"/>
</dbReference>
<comment type="subcellular location">
    <subcellularLocation>
        <location evidence="1">Mitochondrion</location>
    </subcellularLocation>
</comment>
<sequence length="150" mass="16381">MSAARMAMSVCARRTFAIRALPTAYRMVAAVPRLARPTAQPVMAQAVRSFHYTCRASDDAATPAKPVFLDKEEVLERVMTVVKSFEKIDPTKVSPTAKFKDDLGLDSLDSVEVVMAIEDEFAIVIPDDEADAILSVEDAVVFISSHPNAH</sequence>
<comment type="similarity">
    <text evidence="3">Belongs to the acyl carrier protein (ACP) family.</text>
</comment>
<dbReference type="PANTHER" id="PTHR20863:SF28">
    <property type="entry name" value="ACYL CARRIER PROTEIN, MITOCHONDRIAL"/>
    <property type="match status" value="1"/>
</dbReference>
<dbReference type="FunFam" id="1.10.1200.10:FF:000003">
    <property type="entry name" value="Acyl carrier protein"/>
    <property type="match status" value="1"/>
</dbReference>
<evidence type="ECO:0000256" key="5">
    <source>
        <dbReference type="ARBA" id="ARBA00022450"/>
    </source>
</evidence>
<dbReference type="InterPro" id="IPR003231">
    <property type="entry name" value="ACP"/>
</dbReference>
<dbReference type="NCBIfam" id="TIGR00517">
    <property type="entry name" value="acyl_carrier"/>
    <property type="match status" value="1"/>
</dbReference>
<evidence type="ECO:0000259" key="15">
    <source>
        <dbReference type="PROSITE" id="PS50075"/>
    </source>
</evidence>
<dbReference type="PROSITE" id="PS00012">
    <property type="entry name" value="PHOSPHOPANTETHEINE"/>
    <property type="match status" value="1"/>
</dbReference>
<dbReference type="Pfam" id="PF00550">
    <property type="entry name" value="PP-binding"/>
    <property type="match status" value="1"/>
</dbReference>
<keyword evidence="8" id="KW-0276">Fatty acid metabolism</keyword>
<evidence type="ECO:0000256" key="13">
    <source>
        <dbReference type="ARBA" id="ARBA00023160"/>
    </source>
</evidence>
<dbReference type="Gene3D" id="1.10.1200.10">
    <property type="entry name" value="ACP-like"/>
    <property type="match status" value="1"/>
</dbReference>
<dbReference type="GO" id="GO:0000036">
    <property type="term" value="F:acyl carrier activity"/>
    <property type="evidence" value="ECO:0007669"/>
    <property type="project" value="TreeGrafter"/>
</dbReference>
<keyword evidence="17" id="KW-1185">Reference proteome</keyword>
<name>A0A835YPD9_9STRA</name>
<comment type="caution">
    <text evidence="16">The sequence shown here is derived from an EMBL/GenBank/DDBJ whole genome shotgun (WGS) entry which is preliminary data.</text>
</comment>
<evidence type="ECO:0000256" key="4">
    <source>
        <dbReference type="ARBA" id="ARBA00022448"/>
    </source>
</evidence>
<keyword evidence="6 14" id="KW-0444">Lipid biosynthesis</keyword>
<keyword evidence="13 14" id="KW-0275">Fatty acid biosynthesis</keyword>
<evidence type="ECO:0000256" key="2">
    <source>
        <dbReference type="ARBA" id="ARBA00005194"/>
    </source>
</evidence>
<keyword evidence="9" id="KW-0809">Transit peptide</keyword>
<keyword evidence="4" id="KW-0813">Transport</keyword>
<dbReference type="GO" id="GO:0000035">
    <property type="term" value="F:acyl binding"/>
    <property type="evidence" value="ECO:0007669"/>
    <property type="project" value="TreeGrafter"/>
</dbReference>
<dbReference type="GO" id="GO:0005739">
    <property type="term" value="C:mitochondrion"/>
    <property type="evidence" value="ECO:0007669"/>
    <property type="project" value="UniProtKB-SubCell"/>
</dbReference>
<evidence type="ECO:0000256" key="14">
    <source>
        <dbReference type="RuleBase" id="RU000722"/>
    </source>
</evidence>
<keyword evidence="10" id="KW-0249">Electron transport</keyword>
<gene>
    <name evidence="16" type="ORF">JKP88DRAFT_224681</name>
</gene>
<comment type="function">
    <text evidence="14">Carrier of the growing fatty acid chain in fatty acid biosynthesis.</text>
</comment>
<organism evidence="16 17">
    <name type="scientific">Tribonema minus</name>
    <dbReference type="NCBI Taxonomy" id="303371"/>
    <lineage>
        <taxon>Eukaryota</taxon>
        <taxon>Sar</taxon>
        <taxon>Stramenopiles</taxon>
        <taxon>Ochrophyta</taxon>
        <taxon>PX clade</taxon>
        <taxon>Xanthophyceae</taxon>
        <taxon>Tribonematales</taxon>
        <taxon>Tribonemataceae</taxon>
        <taxon>Tribonema</taxon>
    </lineage>
</organism>